<evidence type="ECO:0000256" key="46">
    <source>
        <dbReference type="ARBA" id="ARBA00049461"/>
    </source>
</evidence>
<evidence type="ECO:0000256" key="23">
    <source>
        <dbReference type="ARBA" id="ARBA00033022"/>
    </source>
</evidence>
<evidence type="ECO:0000256" key="37">
    <source>
        <dbReference type="ARBA" id="ARBA00048454"/>
    </source>
</evidence>
<dbReference type="Proteomes" id="UP000494165">
    <property type="component" value="Unassembled WGS sequence"/>
</dbReference>
<dbReference type="EMBL" id="CADEPI010000007">
    <property type="protein sequence ID" value="CAB3361943.1"/>
    <property type="molecule type" value="Genomic_DNA"/>
</dbReference>
<comment type="catalytic activity">
    <reaction evidence="41">
        <text>1,3-dihexadecanoyl-2-(9Z-octadecenoyl)glycerol + H2O = 1,3-dihexadecanoylglycerol + (9Z)-octadecenoate + H(+)</text>
        <dbReference type="Rhea" id="RHEA:40983"/>
        <dbReference type="ChEBI" id="CHEBI:15377"/>
        <dbReference type="ChEBI" id="CHEBI:15378"/>
        <dbReference type="ChEBI" id="CHEBI:30823"/>
        <dbReference type="ChEBI" id="CHEBI:75688"/>
        <dbReference type="ChEBI" id="CHEBI:77619"/>
    </reaction>
    <physiologicalReaction direction="left-to-right" evidence="41">
        <dbReference type="Rhea" id="RHEA:40984"/>
    </physiologicalReaction>
</comment>
<dbReference type="GO" id="GO:0004806">
    <property type="term" value="F:triacylglycerol lipase activity"/>
    <property type="evidence" value="ECO:0007669"/>
    <property type="project" value="UniProtKB-EC"/>
</dbReference>
<evidence type="ECO:0000256" key="24">
    <source>
        <dbReference type="ARBA" id="ARBA00045916"/>
    </source>
</evidence>
<evidence type="ECO:0000256" key="3">
    <source>
        <dbReference type="ARBA" id="ARBA00013274"/>
    </source>
</evidence>
<evidence type="ECO:0000313" key="49">
    <source>
        <dbReference type="Proteomes" id="UP000494165"/>
    </source>
</evidence>
<evidence type="ECO:0000256" key="10">
    <source>
        <dbReference type="ARBA" id="ARBA00022737"/>
    </source>
</evidence>
<evidence type="ECO:0000256" key="31">
    <source>
        <dbReference type="ARBA" id="ARBA00048049"/>
    </source>
</evidence>
<dbReference type="PANTHER" id="PTHR21325:SF31">
    <property type="entry name" value="GH22081P-RELATED"/>
    <property type="match status" value="1"/>
</dbReference>
<evidence type="ECO:0000256" key="16">
    <source>
        <dbReference type="ARBA" id="ARBA00023264"/>
    </source>
</evidence>
<evidence type="ECO:0000256" key="22">
    <source>
        <dbReference type="ARBA" id="ARBA00031485"/>
    </source>
</evidence>
<evidence type="ECO:0000256" key="4">
    <source>
        <dbReference type="ARBA" id="ARBA00013278"/>
    </source>
</evidence>
<gene>
    <name evidence="48" type="ORF">CLODIP_2_CD01793</name>
</gene>
<keyword evidence="9 47" id="KW-0732">Signal</keyword>
<dbReference type="EC" id="3.1.1.3" evidence="5"/>
<evidence type="ECO:0000256" key="25">
    <source>
        <dbReference type="ARBA" id="ARBA00047324"/>
    </source>
</evidence>
<sequence>MRLFTAALFVQFCFLLHVRENVATPTFPNAFSSRVEMGIKDFLYGILGTNERVQARRQAAKRLQKIQTELNNVPFPCNDPSKYRSAKKPTSVHQLMPGDIDVIAALGDSLTAGFGASASTQLQVPIENRGLVWSIGGDGSWRSVLTLPNILRQFNPELVGFSTGDGPAHAYSAGFNVAEGGATSDDLAFMAKVLVKRIKSHPKVNFQEDWKLVTLLIGNNDICLEMCYSEQPLEMAARFKKNLINALDYLRNNMPRTLVNFVALGRIDLLLTQMKLPLSCYAPHRIFCPCLFGPRYDRSKNLYSDIVHAMTNVSLEVANDGRYDGLDTFAVVSQPFTTRLIFPTRINNFGENMTDISLLSPDCFHLSQSGYARAANALWNNMLEPVGEKSMDWADVLTKFNCPSESWPYIYTRINTNSVRLKRSGGK</sequence>
<evidence type="ECO:0000256" key="41">
    <source>
        <dbReference type="ARBA" id="ARBA00048869"/>
    </source>
</evidence>
<name>A0A8S1BYH8_9INSE</name>
<comment type="catalytic activity">
    <reaction evidence="25">
        <text>1-hexadecanoyl-2-(9Z)-octadecenoyl-3-octadecanoyl-sn-glycerol + H2O = 2-(9Z-octadecenoyl)-3-octadecanoyl-sn-glycerol + hexadecanoate + H(+)</text>
        <dbReference type="Rhea" id="RHEA:41107"/>
        <dbReference type="ChEBI" id="CHEBI:7896"/>
        <dbReference type="ChEBI" id="CHEBI:15377"/>
        <dbReference type="ChEBI" id="CHEBI:15378"/>
        <dbReference type="ChEBI" id="CHEBI:75558"/>
        <dbReference type="ChEBI" id="CHEBI:77623"/>
    </reaction>
    <physiologicalReaction direction="left-to-right" evidence="25">
        <dbReference type="Rhea" id="RHEA:41108"/>
    </physiologicalReaction>
</comment>
<keyword evidence="13" id="KW-0443">Lipid metabolism</keyword>
<comment type="catalytic activity">
    <reaction evidence="17">
        <text>a triacylglycerol + H2O = a diacylglycerol + a fatty acid + H(+)</text>
        <dbReference type="Rhea" id="RHEA:12044"/>
        <dbReference type="ChEBI" id="CHEBI:15377"/>
        <dbReference type="ChEBI" id="CHEBI:15378"/>
        <dbReference type="ChEBI" id="CHEBI:17855"/>
        <dbReference type="ChEBI" id="CHEBI:18035"/>
        <dbReference type="ChEBI" id="CHEBI:28868"/>
        <dbReference type="EC" id="3.1.1.3"/>
    </reaction>
    <physiologicalReaction direction="left-to-right" evidence="17">
        <dbReference type="Rhea" id="RHEA:12045"/>
    </physiologicalReaction>
</comment>
<dbReference type="GO" id="GO:0006644">
    <property type="term" value="P:phospholipid metabolic process"/>
    <property type="evidence" value="ECO:0007669"/>
    <property type="project" value="TreeGrafter"/>
</dbReference>
<dbReference type="EC" id="3.1.1.4" evidence="4"/>
<evidence type="ECO:0000256" key="45">
    <source>
        <dbReference type="ARBA" id="ARBA00049372"/>
    </source>
</evidence>
<comment type="catalytic activity">
    <reaction evidence="26">
        <text>1,3-dihexadecanoyl-2-(9Z-octadecenoyl)glycerol + H2O = 1-hexadecanoyl-2-(9Z-octadecenoyl)-glycerol + hexadecanoate + H(+)</text>
        <dbReference type="Rhea" id="RHEA:40979"/>
        <dbReference type="ChEBI" id="CHEBI:7896"/>
        <dbReference type="ChEBI" id="CHEBI:15377"/>
        <dbReference type="ChEBI" id="CHEBI:15378"/>
        <dbReference type="ChEBI" id="CHEBI:75585"/>
        <dbReference type="ChEBI" id="CHEBI:75688"/>
    </reaction>
    <physiologicalReaction direction="left-to-right" evidence="26">
        <dbReference type="Rhea" id="RHEA:40980"/>
    </physiologicalReaction>
</comment>
<comment type="catalytic activity">
    <reaction evidence="32">
        <text>1,2-di-(9Z-octadecenoyl)-sn-glycero-3-phosphocholine + H2O = 1-(9Z-octadecenoyl)-sn-glycero-3-phosphocholine + (9Z)-octadecenoate + H(+)</text>
        <dbReference type="Rhea" id="RHEA:40923"/>
        <dbReference type="ChEBI" id="CHEBI:15377"/>
        <dbReference type="ChEBI" id="CHEBI:15378"/>
        <dbReference type="ChEBI" id="CHEBI:28610"/>
        <dbReference type="ChEBI" id="CHEBI:30823"/>
        <dbReference type="ChEBI" id="CHEBI:74669"/>
    </reaction>
    <physiologicalReaction direction="left-to-right" evidence="32">
        <dbReference type="Rhea" id="RHEA:40924"/>
    </physiologicalReaction>
</comment>
<evidence type="ECO:0000256" key="13">
    <source>
        <dbReference type="ARBA" id="ARBA00023098"/>
    </source>
</evidence>
<dbReference type="EC" id="3.1.1.5" evidence="3"/>
<dbReference type="Gene3D" id="3.40.50.1110">
    <property type="entry name" value="SGNH hydrolase"/>
    <property type="match status" value="1"/>
</dbReference>
<evidence type="ECO:0000256" key="7">
    <source>
        <dbReference type="ARBA" id="ARBA00022475"/>
    </source>
</evidence>
<comment type="catalytic activity">
    <reaction evidence="34">
        <text>1-hexadecanoyl-2-(9Z,12Z-octadecadienoyl)-sn-glycero-3-phosphocholine + H2O = 2-(9Z,12Z-octadecadienoyl)-sn-glycero-3-phosphocholine + hexadecanoate + H(+)</text>
        <dbReference type="Rhea" id="RHEA:40971"/>
        <dbReference type="ChEBI" id="CHEBI:7896"/>
        <dbReference type="ChEBI" id="CHEBI:15377"/>
        <dbReference type="ChEBI" id="CHEBI:15378"/>
        <dbReference type="ChEBI" id="CHEBI:73002"/>
        <dbReference type="ChEBI" id="CHEBI:76084"/>
    </reaction>
    <physiologicalReaction direction="left-to-right" evidence="34">
        <dbReference type="Rhea" id="RHEA:40972"/>
    </physiologicalReaction>
</comment>
<evidence type="ECO:0000256" key="14">
    <source>
        <dbReference type="ARBA" id="ARBA00023136"/>
    </source>
</evidence>
<dbReference type="InterPro" id="IPR001087">
    <property type="entry name" value="GDSL"/>
</dbReference>
<evidence type="ECO:0000256" key="34">
    <source>
        <dbReference type="ARBA" id="ARBA00048362"/>
    </source>
</evidence>
<proteinExistence type="inferred from homology"/>
<evidence type="ECO:0000256" key="35">
    <source>
        <dbReference type="ARBA" id="ARBA00048374"/>
    </source>
</evidence>
<evidence type="ECO:0000256" key="43">
    <source>
        <dbReference type="ARBA" id="ARBA00048939"/>
    </source>
</evidence>
<comment type="catalytic activity">
    <reaction evidence="42">
        <text>1-O-hexadecyl-2-(9Z)-octadecenoyl-sn-glycero-3-phosphocholine + H2O = 1-O-hexadecyl-sn-glycero-3-phosphocholine + (9Z)-octadecenoate + H(+)</text>
        <dbReference type="Rhea" id="RHEA:40915"/>
        <dbReference type="ChEBI" id="CHEBI:15377"/>
        <dbReference type="ChEBI" id="CHEBI:15378"/>
        <dbReference type="ChEBI" id="CHEBI:30823"/>
        <dbReference type="ChEBI" id="CHEBI:34112"/>
        <dbReference type="ChEBI" id="CHEBI:64496"/>
    </reaction>
    <physiologicalReaction direction="left-to-right" evidence="42">
        <dbReference type="Rhea" id="RHEA:40916"/>
    </physiologicalReaction>
</comment>
<comment type="catalytic activity">
    <reaction evidence="36">
        <text>1,2,3-tri-(9Z-octadecenoyl)-glycerol + H2O = di-(9Z)-octadecenoylglycerol + (9Z)-octadecenoate + H(+)</text>
        <dbReference type="Rhea" id="RHEA:38575"/>
        <dbReference type="ChEBI" id="CHEBI:15377"/>
        <dbReference type="ChEBI" id="CHEBI:15378"/>
        <dbReference type="ChEBI" id="CHEBI:30823"/>
        <dbReference type="ChEBI" id="CHEBI:53753"/>
        <dbReference type="ChEBI" id="CHEBI:75945"/>
    </reaction>
    <physiologicalReaction direction="left-to-right" evidence="36">
        <dbReference type="Rhea" id="RHEA:38576"/>
    </physiologicalReaction>
</comment>
<dbReference type="GO" id="GO:0004622">
    <property type="term" value="F:phosphatidylcholine lysophospholipase activity"/>
    <property type="evidence" value="ECO:0007669"/>
    <property type="project" value="UniProtKB-EC"/>
</dbReference>
<comment type="catalytic activity">
    <reaction evidence="40">
        <text>1-hexadecanoyl-2-(9Z-octadecenoyl)-sn-glycero-3-phosphocholine + H2O = 1-hexadecanoyl-sn-glycero-3-phosphocholine + (9Z)-octadecenoate + H(+)</text>
        <dbReference type="Rhea" id="RHEA:38779"/>
        <dbReference type="ChEBI" id="CHEBI:15377"/>
        <dbReference type="ChEBI" id="CHEBI:15378"/>
        <dbReference type="ChEBI" id="CHEBI:30823"/>
        <dbReference type="ChEBI" id="CHEBI:72998"/>
        <dbReference type="ChEBI" id="CHEBI:73001"/>
    </reaction>
    <physiologicalReaction direction="left-to-right" evidence="40">
        <dbReference type="Rhea" id="RHEA:38780"/>
    </physiologicalReaction>
</comment>
<dbReference type="PANTHER" id="PTHR21325">
    <property type="entry name" value="PHOSPHOLIPASE B, PLB1"/>
    <property type="match status" value="1"/>
</dbReference>
<comment type="subcellular location">
    <subcellularLocation>
        <location evidence="1">Apical cell membrane</location>
        <topology evidence="1">Single-pass type I membrane protein</topology>
    </subcellularLocation>
</comment>
<reference evidence="48 49" key="1">
    <citation type="submission" date="2020-04" db="EMBL/GenBank/DDBJ databases">
        <authorList>
            <person name="Alioto T."/>
            <person name="Alioto T."/>
            <person name="Gomez Garrido J."/>
        </authorList>
    </citation>
    <scope>NUCLEOTIDE SEQUENCE [LARGE SCALE GENOMIC DNA]</scope>
</reference>
<feature type="signal peptide" evidence="47">
    <location>
        <begin position="1"/>
        <end position="23"/>
    </location>
</feature>
<comment type="catalytic activity">
    <reaction evidence="29">
        <text>2,3-di-(9Z)-octadecenoyl-sn-glycerol + H2O = 3-(9Z-octadecenoyl)-sn-glycerol + (9Z)-octadecenoate + H(+)</text>
        <dbReference type="Rhea" id="RHEA:42604"/>
        <dbReference type="ChEBI" id="CHEBI:15377"/>
        <dbReference type="ChEBI" id="CHEBI:15378"/>
        <dbReference type="ChEBI" id="CHEBI:30823"/>
        <dbReference type="ChEBI" id="CHEBI:75824"/>
        <dbReference type="ChEBI" id="CHEBI:75938"/>
    </reaction>
    <physiologicalReaction direction="left-to-right" evidence="29">
        <dbReference type="Rhea" id="RHEA:42605"/>
    </physiologicalReaction>
</comment>
<comment type="similarity">
    <text evidence="2">Belongs to the 'GDSL' lipolytic enzyme family. Phospholipase B1 subfamily.</text>
</comment>
<comment type="catalytic activity">
    <reaction evidence="33">
        <text>1,2-dihexadecanoyl-sn-glycero-3-phosphocholine + H2O = 1-hexadecanoyl-sn-glycero-3-phosphocholine + hexadecanoate + H(+)</text>
        <dbReference type="Rhea" id="RHEA:41223"/>
        <dbReference type="ChEBI" id="CHEBI:7896"/>
        <dbReference type="ChEBI" id="CHEBI:15377"/>
        <dbReference type="ChEBI" id="CHEBI:15378"/>
        <dbReference type="ChEBI" id="CHEBI:72998"/>
        <dbReference type="ChEBI" id="CHEBI:72999"/>
    </reaction>
    <physiologicalReaction direction="left-to-right" evidence="33">
        <dbReference type="Rhea" id="RHEA:41224"/>
    </physiologicalReaction>
</comment>
<comment type="catalytic activity">
    <reaction evidence="30">
        <text>1-hexadecanoyl-2-(9Z-octadecenoyl)-sn-glycero-3-phospho-(1'-sn-glycerol) + H2O = 1-hexadecanoyl-sn-glycero-3-phospho-(1'-sn-glycerol) + (9Z)-octadecenoate + H(+)</text>
        <dbReference type="Rhea" id="RHEA:40919"/>
        <dbReference type="ChEBI" id="CHEBI:15377"/>
        <dbReference type="ChEBI" id="CHEBI:15378"/>
        <dbReference type="ChEBI" id="CHEBI:30823"/>
        <dbReference type="ChEBI" id="CHEBI:72841"/>
        <dbReference type="ChEBI" id="CHEBI:75158"/>
    </reaction>
    <physiologicalReaction direction="left-to-right" evidence="30">
        <dbReference type="Rhea" id="RHEA:40920"/>
    </physiologicalReaction>
</comment>
<dbReference type="InterPro" id="IPR038885">
    <property type="entry name" value="PLB1"/>
</dbReference>
<evidence type="ECO:0000256" key="15">
    <source>
        <dbReference type="ARBA" id="ARBA00023180"/>
    </source>
</evidence>
<comment type="catalytic activity">
    <reaction evidence="27">
        <text>1-(9Z-octadecenoyl)-glycerol + H2O = glycerol + (9Z)-octadecenoate + H(+)</text>
        <dbReference type="Rhea" id="RHEA:38487"/>
        <dbReference type="ChEBI" id="CHEBI:15377"/>
        <dbReference type="ChEBI" id="CHEBI:15378"/>
        <dbReference type="ChEBI" id="CHEBI:17754"/>
        <dbReference type="ChEBI" id="CHEBI:30823"/>
        <dbReference type="ChEBI" id="CHEBI:75342"/>
    </reaction>
    <physiologicalReaction direction="left-to-right" evidence="27">
        <dbReference type="Rhea" id="RHEA:38488"/>
    </physiologicalReaction>
</comment>
<dbReference type="AlphaFoldDB" id="A0A8S1BYH8"/>
<evidence type="ECO:0000256" key="9">
    <source>
        <dbReference type="ARBA" id="ARBA00022729"/>
    </source>
</evidence>
<comment type="catalytic activity">
    <reaction evidence="37">
        <text>a 1-acyl-sn-glycero-3-phosphocholine + H2O = sn-glycerol 3-phosphocholine + a fatty acid + H(+)</text>
        <dbReference type="Rhea" id="RHEA:15177"/>
        <dbReference type="ChEBI" id="CHEBI:15377"/>
        <dbReference type="ChEBI" id="CHEBI:15378"/>
        <dbReference type="ChEBI" id="CHEBI:16870"/>
        <dbReference type="ChEBI" id="CHEBI:28868"/>
        <dbReference type="ChEBI" id="CHEBI:58168"/>
        <dbReference type="EC" id="3.1.1.5"/>
    </reaction>
    <physiologicalReaction direction="left-to-right" evidence="37">
        <dbReference type="Rhea" id="RHEA:15178"/>
    </physiologicalReaction>
</comment>
<keyword evidence="11" id="KW-0378">Hydrolase</keyword>
<dbReference type="GO" id="GO:0016324">
    <property type="term" value="C:apical plasma membrane"/>
    <property type="evidence" value="ECO:0007669"/>
    <property type="project" value="UniProtKB-SubCell"/>
</dbReference>
<evidence type="ECO:0000256" key="44">
    <source>
        <dbReference type="ARBA" id="ARBA00049363"/>
    </source>
</evidence>
<organism evidence="48 49">
    <name type="scientific">Cloeon dipterum</name>
    <dbReference type="NCBI Taxonomy" id="197152"/>
    <lineage>
        <taxon>Eukaryota</taxon>
        <taxon>Metazoa</taxon>
        <taxon>Ecdysozoa</taxon>
        <taxon>Arthropoda</taxon>
        <taxon>Hexapoda</taxon>
        <taxon>Insecta</taxon>
        <taxon>Pterygota</taxon>
        <taxon>Palaeoptera</taxon>
        <taxon>Ephemeroptera</taxon>
        <taxon>Pisciforma</taxon>
        <taxon>Baetidae</taxon>
        <taxon>Cloeon</taxon>
    </lineage>
</organism>
<evidence type="ECO:0000256" key="27">
    <source>
        <dbReference type="ARBA" id="ARBA00047438"/>
    </source>
</evidence>
<dbReference type="InterPro" id="IPR035547">
    <property type="entry name" value="Phospholipase_B"/>
</dbReference>
<evidence type="ECO:0000256" key="1">
    <source>
        <dbReference type="ARBA" id="ARBA00004247"/>
    </source>
</evidence>
<evidence type="ECO:0000256" key="11">
    <source>
        <dbReference type="ARBA" id="ARBA00022801"/>
    </source>
</evidence>
<evidence type="ECO:0000256" key="30">
    <source>
        <dbReference type="ARBA" id="ARBA00048015"/>
    </source>
</evidence>
<dbReference type="OrthoDB" id="10265800at2759"/>
<comment type="catalytic activity">
    <reaction evidence="44">
        <text>1,2-dihexadecanoyl-sn-glycero-3-phosphocholine + 2 H2O = sn-glycerol 3-phosphocholine + 2 hexadecanoate + 2 H(+)</text>
        <dbReference type="Rhea" id="RHEA:40975"/>
        <dbReference type="ChEBI" id="CHEBI:7896"/>
        <dbReference type="ChEBI" id="CHEBI:15377"/>
        <dbReference type="ChEBI" id="CHEBI:15378"/>
        <dbReference type="ChEBI" id="CHEBI:16870"/>
        <dbReference type="ChEBI" id="CHEBI:72999"/>
    </reaction>
    <physiologicalReaction direction="left-to-right" evidence="44">
        <dbReference type="Rhea" id="RHEA:40976"/>
    </physiologicalReaction>
</comment>
<keyword evidence="7" id="KW-1003">Cell membrane</keyword>
<evidence type="ECO:0000256" key="40">
    <source>
        <dbReference type="ARBA" id="ARBA00048699"/>
    </source>
</evidence>
<dbReference type="CDD" id="cd01824">
    <property type="entry name" value="Phospholipase_B_like"/>
    <property type="match status" value="1"/>
</dbReference>
<dbReference type="Pfam" id="PF00657">
    <property type="entry name" value="Lipase_GDSL"/>
    <property type="match status" value="1"/>
</dbReference>
<comment type="caution">
    <text evidence="48">The sequence shown here is derived from an EMBL/GenBank/DDBJ whole genome shotgun (WGS) entry which is preliminary data.</text>
</comment>
<comment type="catalytic activity">
    <reaction evidence="35">
        <text>1-octadecanoyl-2-(9Z,12Z)-octadecadienoyl-sn-glycerol + H2O = 1-octadecanoyl-sn-glycerol + (9Z,12Z)-octadecadienoate + H(+)</text>
        <dbReference type="Rhea" id="RHEA:40927"/>
        <dbReference type="ChEBI" id="CHEBI:15377"/>
        <dbReference type="ChEBI" id="CHEBI:15378"/>
        <dbReference type="ChEBI" id="CHEBI:30245"/>
        <dbReference type="ChEBI" id="CHEBI:75550"/>
        <dbReference type="ChEBI" id="CHEBI:77097"/>
    </reaction>
    <physiologicalReaction direction="left-to-right" evidence="35">
        <dbReference type="Rhea" id="RHEA:40928"/>
    </physiologicalReaction>
</comment>
<comment type="catalytic activity">
    <reaction evidence="19">
        <text>a 1,2-diacyl-sn-glycero-3-phosphocholine + H2O = a 1-acyl-sn-glycero-3-phosphocholine + a fatty acid + H(+)</text>
        <dbReference type="Rhea" id="RHEA:15801"/>
        <dbReference type="ChEBI" id="CHEBI:15377"/>
        <dbReference type="ChEBI" id="CHEBI:15378"/>
        <dbReference type="ChEBI" id="CHEBI:28868"/>
        <dbReference type="ChEBI" id="CHEBI:57643"/>
        <dbReference type="ChEBI" id="CHEBI:58168"/>
        <dbReference type="EC" id="3.1.1.4"/>
    </reaction>
    <physiologicalReaction direction="left-to-right" evidence="19">
        <dbReference type="Rhea" id="RHEA:15802"/>
    </physiologicalReaction>
</comment>
<evidence type="ECO:0000256" key="2">
    <source>
        <dbReference type="ARBA" id="ARBA00009979"/>
    </source>
</evidence>
<evidence type="ECO:0000256" key="12">
    <source>
        <dbReference type="ARBA" id="ARBA00022989"/>
    </source>
</evidence>
<evidence type="ECO:0000256" key="47">
    <source>
        <dbReference type="SAM" id="SignalP"/>
    </source>
</evidence>
<dbReference type="SUPFAM" id="SSF52266">
    <property type="entry name" value="SGNH hydrolase"/>
    <property type="match status" value="1"/>
</dbReference>
<comment type="function">
    <text evidence="24">Calcium-independent membrane-associated phospholipase that catalyzes complete diacylation of phospholipids by hydrolyzing both sn-1 and sn-2 fatty acyl chains attached to the glycerol backbone (phospholipase B activity). Has dual phospholipase and lysophospholipase activities toward diacylphospholipids. Preferentially cleaves sn-2 ester bonds over sn-1 bonds. Acts as a lipase toward glycerolipid substrates. Hydrolyzes fatty acyl chains of diacylglycerols with preference for the sn-2 position and of triacylglycerols with not positional selectivity. May also hydrolyze long chain retinyl esters such as retinyl palmitate. May contribute to digestion of dietary phospholipids, glycerolipids and retinoids, facilitating lipid absorption at the brush border.</text>
</comment>
<evidence type="ECO:0000256" key="32">
    <source>
        <dbReference type="ARBA" id="ARBA00048058"/>
    </source>
</evidence>
<comment type="catalytic activity">
    <reaction evidence="31">
        <text>a 1-O-alkyl-2-acyl-sn-glycero-3-phosphocholine + H2O = a 1-O-alkyl-sn-glycero-3-phosphocholine + a fatty acid + H(+)</text>
        <dbReference type="Rhea" id="RHEA:36231"/>
        <dbReference type="ChEBI" id="CHEBI:15377"/>
        <dbReference type="ChEBI" id="CHEBI:15378"/>
        <dbReference type="ChEBI" id="CHEBI:28868"/>
        <dbReference type="ChEBI" id="CHEBI:30909"/>
        <dbReference type="ChEBI" id="CHEBI:36702"/>
        <dbReference type="EC" id="3.1.1.4"/>
    </reaction>
    <physiologicalReaction direction="left-to-right" evidence="31">
        <dbReference type="Rhea" id="RHEA:36232"/>
    </physiologicalReaction>
</comment>
<evidence type="ECO:0000256" key="17">
    <source>
        <dbReference type="ARBA" id="ARBA00023369"/>
    </source>
</evidence>
<dbReference type="FunFam" id="3.40.50.1110:FF:000005">
    <property type="entry name" value="Phospholipase B1"/>
    <property type="match status" value="1"/>
</dbReference>
<comment type="catalytic activity">
    <reaction evidence="38">
        <text>1-hexadecanoyl-2-(9Z-octadecenoyl)-sn-glycero-3-phosphoethanolamine + H2O = 1-hexadecanoyl-sn-glycero-3-phosphoethanolamine + (9Z)-octadecenoate + H(+)</text>
        <dbReference type="Rhea" id="RHEA:40911"/>
        <dbReference type="ChEBI" id="CHEBI:15377"/>
        <dbReference type="ChEBI" id="CHEBI:15378"/>
        <dbReference type="ChEBI" id="CHEBI:30823"/>
        <dbReference type="ChEBI" id="CHEBI:73004"/>
        <dbReference type="ChEBI" id="CHEBI:73007"/>
    </reaction>
    <physiologicalReaction direction="left-to-right" evidence="38">
        <dbReference type="Rhea" id="RHEA:40912"/>
    </physiologicalReaction>
</comment>
<dbReference type="InterPro" id="IPR008265">
    <property type="entry name" value="Lipase_GDSL_AS"/>
</dbReference>
<evidence type="ECO:0000256" key="19">
    <source>
        <dbReference type="ARBA" id="ARBA00023422"/>
    </source>
</evidence>
<comment type="catalytic activity">
    <reaction evidence="43">
        <text>1-hexadecanoyl-2-(9Z)-octadecenoyl-3-octadecanoyl-sn-glycerol + H2O = 1-hexadecanoyl-3-octadecanoyl-sn-glycerol + (9Z)-octadecenoate + H(+)</text>
        <dbReference type="Rhea" id="RHEA:41103"/>
        <dbReference type="ChEBI" id="CHEBI:15377"/>
        <dbReference type="ChEBI" id="CHEBI:15378"/>
        <dbReference type="ChEBI" id="CHEBI:30823"/>
        <dbReference type="ChEBI" id="CHEBI:77623"/>
        <dbReference type="ChEBI" id="CHEBI:77624"/>
    </reaction>
    <physiologicalReaction direction="left-to-right" evidence="43">
        <dbReference type="Rhea" id="RHEA:41104"/>
    </physiologicalReaction>
</comment>
<evidence type="ECO:0000256" key="39">
    <source>
        <dbReference type="ARBA" id="ARBA00048656"/>
    </source>
</evidence>
<evidence type="ECO:0000256" key="21">
    <source>
        <dbReference type="ARBA" id="ARBA00031182"/>
    </source>
</evidence>
<protein>
    <recommendedName>
        <fullName evidence="6">Phospholipase B1, membrane-associated</fullName>
        <ecNumber evidence="5">3.1.1.3</ecNumber>
        <ecNumber evidence="4">3.1.1.4</ecNumber>
        <ecNumber evidence="3">3.1.1.5</ecNumber>
    </recommendedName>
    <alternativeName>
        <fullName evidence="20">Lysophospholipase</fullName>
    </alternativeName>
    <alternativeName>
        <fullName evidence="21">Phospholipase A2</fullName>
    </alternativeName>
    <alternativeName>
        <fullName evidence="23">Phospholipase B/lipase</fullName>
    </alternativeName>
    <alternativeName>
        <fullName evidence="22">Triacylglycerol lipase</fullName>
    </alternativeName>
</protein>
<accession>A0A8S1BYH8</accession>
<keyword evidence="8" id="KW-0812">Transmembrane</keyword>
<evidence type="ECO:0000256" key="20">
    <source>
        <dbReference type="ARBA" id="ARBA00029723"/>
    </source>
</evidence>
<dbReference type="InterPro" id="IPR036514">
    <property type="entry name" value="SGNH_hydro_sf"/>
</dbReference>
<dbReference type="PROSITE" id="PS01098">
    <property type="entry name" value="LIPASE_GDSL_SER"/>
    <property type="match status" value="1"/>
</dbReference>
<evidence type="ECO:0000256" key="5">
    <source>
        <dbReference type="ARBA" id="ARBA00013279"/>
    </source>
</evidence>
<evidence type="ECO:0000256" key="28">
    <source>
        <dbReference type="ARBA" id="ARBA00047459"/>
    </source>
</evidence>
<evidence type="ECO:0000256" key="38">
    <source>
        <dbReference type="ARBA" id="ARBA00048613"/>
    </source>
</evidence>
<evidence type="ECO:0000256" key="8">
    <source>
        <dbReference type="ARBA" id="ARBA00022692"/>
    </source>
</evidence>
<evidence type="ECO:0000256" key="29">
    <source>
        <dbReference type="ARBA" id="ARBA00048011"/>
    </source>
</evidence>
<keyword evidence="12" id="KW-1133">Transmembrane helix</keyword>
<comment type="catalytic activity">
    <reaction evidence="46">
        <text>2-(9Z-octadecenoyl)-glycerol + H2O = glycerol + (9Z)-octadecenoate + H(+)</text>
        <dbReference type="Rhea" id="RHEA:38491"/>
        <dbReference type="ChEBI" id="CHEBI:15377"/>
        <dbReference type="ChEBI" id="CHEBI:15378"/>
        <dbReference type="ChEBI" id="CHEBI:17754"/>
        <dbReference type="ChEBI" id="CHEBI:30823"/>
        <dbReference type="ChEBI" id="CHEBI:73990"/>
    </reaction>
    <physiologicalReaction direction="left-to-right" evidence="46">
        <dbReference type="Rhea" id="RHEA:38492"/>
    </physiologicalReaction>
</comment>
<feature type="chain" id="PRO_5035826109" description="Phospholipase B1, membrane-associated" evidence="47">
    <location>
        <begin position="24"/>
        <end position="427"/>
    </location>
</feature>
<dbReference type="GO" id="GO:0004623">
    <property type="term" value="F:phospholipase A2 activity"/>
    <property type="evidence" value="ECO:0007669"/>
    <property type="project" value="UniProtKB-EC"/>
</dbReference>
<evidence type="ECO:0000256" key="6">
    <source>
        <dbReference type="ARBA" id="ARBA00015133"/>
    </source>
</evidence>
<keyword evidence="16" id="KW-1208">Phospholipid metabolism</keyword>
<keyword evidence="14" id="KW-0472">Membrane</keyword>
<evidence type="ECO:0000256" key="26">
    <source>
        <dbReference type="ARBA" id="ARBA00047363"/>
    </source>
</evidence>
<comment type="catalytic activity">
    <reaction evidence="39">
        <text>1-hexadecanoyl-sn-glycero-3-phosphocholine + H2O = sn-glycerol 3-phosphocholine + hexadecanoate + H(+)</text>
        <dbReference type="Rhea" id="RHEA:40435"/>
        <dbReference type="ChEBI" id="CHEBI:7896"/>
        <dbReference type="ChEBI" id="CHEBI:15377"/>
        <dbReference type="ChEBI" id="CHEBI:15378"/>
        <dbReference type="ChEBI" id="CHEBI:16870"/>
        <dbReference type="ChEBI" id="CHEBI:72998"/>
    </reaction>
    <physiologicalReaction direction="left-to-right" evidence="39">
        <dbReference type="Rhea" id="RHEA:40436"/>
    </physiologicalReaction>
</comment>
<evidence type="ECO:0000256" key="18">
    <source>
        <dbReference type="ARBA" id="ARBA00023408"/>
    </source>
</evidence>
<keyword evidence="49" id="KW-1185">Reference proteome</keyword>
<evidence type="ECO:0000256" key="42">
    <source>
        <dbReference type="ARBA" id="ARBA00048872"/>
    </source>
</evidence>
<evidence type="ECO:0000313" key="48">
    <source>
        <dbReference type="EMBL" id="CAB3361943.1"/>
    </source>
</evidence>
<keyword evidence="10" id="KW-0677">Repeat</keyword>
<comment type="catalytic activity">
    <reaction evidence="28">
        <text>1-hexadecanoyl-2-(9Z)-octadecenoyl-3-octadecanoyl-sn-glycerol + H2O = 1-hexadecanoyl-2-(9Z-octadecenoyl)-sn-glycerol + octadecanoate + H(+)</text>
        <dbReference type="Rhea" id="RHEA:41111"/>
        <dbReference type="ChEBI" id="CHEBI:15377"/>
        <dbReference type="ChEBI" id="CHEBI:15378"/>
        <dbReference type="ChEBI" id="CHEBI:25629"/>
        <dbReference type="ChEBI" id="CHEBI:75466"/>
        <dbReference type="ChEBI" id="CHEBI:77623"/>
    </reaction>
    <physiologicalReaction direction="left-to-right" evidence="28">
        <dbReference type="Rhea" id="RHEA:41112"/>
    </physiologicalReaction>
</comment>
<keyword evidence="15" id="KW-0325">Glycoprotein</keyword>
<evidence type="ECO:0000256" key="36">
    <source>
        <dbReference type="ARBA" id="ARBA00048386"/>
    </source>
</evidence>
<comment type="catalytic activity">
    <reaction evidence="18">
        <text>1-hexadecanoyl-2-(9Z,12Z-octadecadienoyl)-sn-glycero-3-phosphocholine + H2O = (9Z,12Z)-octadecadienoate + 1-hexadecanoyl-sn-glycero-3-phosphocholine + H(+)</text>
        <dbReference type="Rhea" id="RHEA:40811"/>
        <dbReference type="ChEBI" id="CHEBI:15377"/>
        <dbReference type="ChEBI" id="CHEBI:15378"/>
        <dbReference type="ChEBI" id="CHEBI:30245"/>
        <dbReference type="ChEBI" id="CHEBI:72998"/>
        <dbReference type="ChEBI" id="CHEBI:73002"/>
    </reaction>
    <physiologicalReaction direction="left-to-right" evidence="18">
        <dbReference type="Rhea" id="RHEA:40812"/>
    </physiologicalReaction>
</comment>
<evidence type="ECO:0000256" key="33">
    <source>
        <dbReference type="ARBA" id="ARBA00048227"/>
    </source>
</evidence>
<comment type="catalytic activity">
    <reaction evidence="45">
        <text>1,3-di-(9Z-octadecenoyl)-glycerol + H2O = 1-(9Z-octadecenoyl)-glycerol + (9Z)-octadecenoate + H(+)</text>
        <dbReference type="Rhea" id="RHEA:39939"/>
        <dbReference type="ChEBI" id="CHEBI:15377"/>
        <dbReference type="ChEBI" id="CHEBI:15378"/>
        <dbReference type="ChEBI" id="CHEBI:30823"/>
        <dbReference type="ChEBI" id="CHEBI:75342"/>
        <dbReference type="ChEBI" id="CHEBI:75735"/>
    </reaction>
    <physiologicalReaction direction="left-to-right" evidence="45">
        <dbReference type="Rhea" id="RHEA:39940"/>
    </physiologicalReaction>
</comment>